<accession>A0A9Q1AU33</accession>
<dbReference type="Pfam" id="PF00069">
    <property type="entry name" value="Pkinase"/>
    <property type="match status" value="1"/>
</dbReference>
<dbReference type="PROSITE" id="PS50011">
    <property type="entry name" value="PROTEIN_KINASE_DOM"/>
    <property type="match status" value="1"/>
</dbReference>
<dbReference type="PANTHER" id="PTHR24347">
    <property type="entry name" value="SERINE/THREONINE-PROTEIN KINASE"/>
    <property type="match status" value="1"/>
</dbReference>
<gene>
    <name evidence="4" type="ORF">JRQ81_006130</name>
</gene>
<reference evidence="4" key="1">
    <citation type="journal article" date="2023" name="DNA Res.">
        <title>Chromosome-level genome assembly of Phrynocephalus forsythii using third-generation DNA sequencing and Hi-C analysis.</title>
        <authorList>
            <person name="Qi Y."/>
            <person name="Zhao W."/>
            <person name="Zhao Y."/>
            <person name="Niu C."/>
            <person name="Cao S."/>
            <person name="Zhang Y."/>
        </authorList>
    </citation>
    <scope>NUCLEOTIDE SEQUENCE</scope>
    <source>
        <tissue evidence="4">Muscle</tissue>
    </source>
</reference>
<feature type="compositionally biased region" description="Polar residues" evidence="2">
    <location>
        <begin position="51"/>
        <end position="60"/>
    </location>
</feature>
<feature type="compositionally biased region" description="Basic and acidic residues" evidence="2">
    <location>
        <begin position="64"/>
        <end position="73"/>
    </location>
</feature>
<dbReference type="EMBL" id="JAPFRF010000013">
    <property type="protein sequence ID" value="KAJ7311820.1"/>
    <property type="molecule type" value="Genomic_DNA"/>
</dbReference>
<feature type="region of interest" description="Disordered" evidence="2">
    <location>
        <begin position="34"/>
        <end position="192"/>
    </location>
</feature>
<keyword evidence="5" id="KW-1185">Reference proteome</keyword>
<evidence type="ECO:0000259" key="3">
    <source>
        <dbReference type="PROSITE" id="PS50011"/>
    </source>
</evidence>
<dbReference type="InterPro" id="IPR017441">
    <property type="entry name" value="Protein_kinase_ATP_BS"/>
</dbReference>
<dbReference type="GO" id="GO:0004672">
    <property type="term" value="F:protein kinase activity"/>
    <property type="evidence" value="ECO:0007669"/>
    <property type="project" value="InterPro"/>
</dbReference>
<dbReference type="InterPro" id="IPR000719">
    <property type="entry name" value="Prot_kinase_dom"/>
</dbReference>
<dbReference type="InterPro" id="IPR011009">
    <property type="entry name" value="Kinase-like_dom_sf"/>
</dbReference>
<proteinExistence type="predicted"/>
<keyword evidence="1" id="KW-0547">Nucleotide-binding</keyword>
<evidence type="ECO:0000256" key="2">
    <source>
        <dbReference type="SAM" id="MobiDB-lite"/>
    </source>
</evidence>
<evidence type="ECO:0000313" key="4">
    <source>
        <dbReference type="EMBL" id="KAJ7311820.1"/>
    </source>
</evidence>
<evidence type="ECO:0000313" key="5">
    <source>
        <dbReference type="Proteomes" id="UP001142489"/>
    </source>
</evidence>
<protein>
    <recommendedName>
        <fullName evidence="3">Protein kinase domain-containing protein</fullName>
    </recommendedName>
</protein>
<comment type="caution">
    <text evidence="4">The sequence shown here is derived from an EMBL/GenBank/DDBJ whole genome shotgun (WGS) entry which is preliminary data.</text>
</comment>
<evidence type="ECO:0000256" key="1">
    <source>
        <dbReference type="PROSITE-ProRule" id="PRU10141"/>
    </source>
</evidence>
<keyword evidence="1" id="KW-0067">ATP-binding</keyword>
<dbReference type="SUPFAM" id="SSF56112">
    <property type="entry name" value="Protein kinase-like (PK-like)"/>
    <property type="match status" value="1"/>
</dbReference>
<feature type="compositionally biased region" description="Basic and acidic residues" evidence="2">
    <location>
        <begin position="123"/>
        <end position="139"/>
    </location>
</feature>
<name>A0A9Q1AU33_9SAUR</name>
<feature type="domain" description="Protein kinase" evidence="3">
    <location>
        <begin position="209"/>
        <end position="334"/>
    </location>
</feature>
<feature type="binding site" evidence="1">
    <location>
        <position position="238"/>
    </location>
    <ligand>
        <name>ATP</name>
        <dbReference type="ChEBI" id="CHEBI:30616"/>
    </ligand>
</feature>
<dbReference type="FunFam" id="3.30.200.20:FF:000196">
    <property type="entry name" value="Myosin light chain kinase family, member 4"/>
    <property type="match status" value="1"/>
</dbReference>
<dbReference type="Gene3D" id="3.30.200.20">
    <property type="entry name" value="Phosphorylase Kinase, domain 1"/>
    <property type="match status" value="1"/>
</dbReference>
<dbReference type="Proteomes" id="UP001142489">
    <property type="component" value="Unassembled WGS sequence"/>
</dbReference>
<dbReference type="PROSITE" id="PS00107">
    <property type="entry name" value="PROTEIN_KINASE_ATP"/>
    <property type="match status" value="1"/>
</dbReference>
<organism evidence="4 5">
    <name type="scientific">Phrynocephalus forsythii</name>
    <dbReference type="NCBI Taxonomy" id="171643"/>
    <lineage>
        <taxon>Eukaryota</taxon>
        <taxon>Metazoa</taxon>
        <taxon>Chordata</taxon>
        <taxon>Craniata</taxon>
        <taxon>Vertebrata</taxon>
        <taxon>Euteleostomi</taxon>
        <taxon>Lepidosauria</taxon>
        <taxon>Squamata</taxon>
        <taxon>Bifurcata</taxon>
        <taxon>Unidentata</taxon>
        <taxon>Episquamata</taxon>
        <taxon>Toxicofera</taxon>
        <taxon>Iguania</taxon>
        <taxon>Acrodonta</taxon>
        <taxon>Agamidae</taxon>
        <taxon>Agaminae</taxon>
        <taxon>Phrynocephalus</taxon>
    </lineage>
</organism>
<dbReference type="AlphaFoldDB" id="A0A9Q1AU33"/>
<dbReference type="OrthoDB" id="10260894at2759"/>
<dbReference type="GO" id="GO:0005524">
    <property type="term" value="F:ATP binding"/>
    <property type="evidence" value="ECO:0007669"/>
    <property type="project" value="UniProtKB-UniRule"/>
</dbReference>
<dbReference type="Gene3D" id="1.10.510.10">
    <property type="entry name" value="Transferase(Phosphotransferase) domain 1"/>
    <property type="match status" value="1"/>
</dbReference>
<sequence length="334" mass="35775">MSEVQEKASKSKEGGVIVCSSRSIGLPAPLALPSAAETAKPPPEPCKVKQTCKTSRTALTQEVKGAKPPDKSVGKQISKPEGPPSPTPLATAQEKGEPGCKTGLGPNTVAKDSGKDPANTSKSPKESAEGAKDSLKEVKQGTVGSSNTATERQESKSDQGAEMPSGTVPSLGAGKSEEVVIDDGPPPPAPFQHRIVSIKQTDITSVYSVSHHEVLGGGRFGQVHRCTEKSTGLCLAAKIIKVKAAKEREEVKNEINIMNQLNHVNLIQLYDAFESKNNLTLIMEYVDGGELFDRIIDENYSLTELDAILFTKQICEGIHYLHQQYILHLDLKVT</sequence>